<evidence type="ECO:0000256" key="1">
    <source>
        <dbReference type="ARBA" id="ARBA00010552"/>
    </source>
</evidence>
<dbReference type="Proteomes" id="UP000398389">
    <property type="component" value="Unassembled WGS sequence"/>
</dbReference>
<dbReference type="AlphaFoldDB" id="A0A5E8B128"/>
<dbReference type="GO" id="GO:0005739">
    <property type="term" value="C:mitochondrion"/>
    <property type="evidence" value="ECO:0007669"/>
    <property type="project" value="UniProtKB-ARBA"/>
</dbReference>
<dbReference type="GO" id="GO:0005829">
    <property type="term" value="C:cytosol"/>
    <property type="evidence" value="ECO:0007669"/>
    <property type="project" value="TreeGrafter"/>
</dbReference>
<dbReference type="Pfam" id="PF01042">
    <property type="entry name" value="Ribonuc_L-PSP"/>
    <property type="match status" value="1"/>
</dbReference>
<dbReference type="CDD" id="cd00448">
    <property type="entry name" value="YjgF_YER057c_UK114_family"/>
    <property type="match status" value="1"/>
</dbReference>
<dbReference type="EMBL" id="CABVLU010000001">
    <property type="protein sequence ID" value="VVT44645.1"/>
    <property type="molecule type" value="Genomic_DNA"/>
</dbReference>
<reference evidence="2 3" key="1">
    <citation type="submission" date="2019-09" db="EMBL/GenBank/DDBJ databases">
        <authorList>
            <person name="Brejova B."/>
        </authorList>
    </citation>
    <scope>NUCLEOTIDE SEQUENCE [LARGE SCALE GENOMIC DNA]</scope>
</reference>
<dbReference type="PROSITE" id="PS01094">
    <property type="entry name" value="UPF0076"/>
    <property type="match status" value="1"/>
</dbReference>
<evidence type="ECO:0000313" key="2">
    <source>
        <dbReference type="EMBL" id="VVT44645.1"/>
    </source>
</evidence>
<proteinExistence type="inferred from homology"/>
<dbReference type="InterPro" id="IPR019897">
    <property type="entry name" value="RidA_CS"/>
</dbReference>
<dbReference type="InterPro" id="IPR035959">
    <property type="entry name" value="RutC-like_sf"/>
</dbReference>
<accession>A0A5E8B128</accession>
<dbReference type="RefSeq" id="XP_031851100.1">
    <property type="nucleotide sequence ID" value="XM_031995209.1"/>
</dbReference>
<name>A0A5E8B128_9ASCO</name>
<keyword evidence="3" id="KW-1185">Reference proteome</keyword>
<dbReference type="PANTHER" id="PTHR11803:SF58">
    <property type="entry name" value="PROTEIN HMF1-RELATED"/>
    <property type="match status" value="1"/>
</dbReference>
<dbReference type="OrthoDB" id="309640at2759"/>
<gene>
    <name evidence="2" type="ORF">SAPINGB_P000485</name>
</gene>
<dbReference type="GO" id="GO:0019239">
    <property type="term" value="F:deaminase activity"/>
    <property type="evidence" value="ECO:0007669"/>
    <property type="project" value="TreeGrafter"/>
</dbReference>
<dbReference type="PANTHER" id="PTHR11803">
    <property type="entry name" value="2-IMINOBUTANOATE/2-IMINOPROPANOATE DEAMINASE RIDA"/>
    <property type="match status" value="1"/>
</dbReference>
<dbReference type="NCBIfam" id="TIGR00004">
    <property type="entry name" value="Rid family detoxifying hydrolase"/>
    <property type="match status" value="1"/>
</dbReference>
<sequence>MSRLFFPPANVLRSVYRPVCFPLFSARHASKLAPVLTANAPQPVGPYSQAISARGVLYLSGQIPLTSSGIPVQSADIRDHTRQVLDNLSSVLQAGGSSLERVVKVNVFVTDIKQFGAVNEVYAEYFKTNTPARSLVEVSALPLGVPLEIEAVALVEEK</sequence>
<dbReference type="InterPro" id="IPR006056">
    <property type="entry name" value="RidA"/>
</dbReference>
<dbReference type="FunFam" id="3.30.1330.40:FF:000001">
    <property type="entry name" value="L-PSP family endoribonuclease"/>
    <property type="match status" value="1"/>
</dbReference>
<dbReference type="InterPro" id="IPR006175">
    <property type="entry name" value="YjgF/YER057c/UK114"/>
</dbReference>
<dbReference type="GeneID" id="43579309"/>
<evidence type="ECO:0000313" key="3">
    <source>
        <dbReference type="Proteomes" id="UP000398389"/>
    </source>
</evidence>
<comment type="similarity">
    <text evidence="1">Belongs to the RutC family.</text>
</comment>
<dbReference type="Gene3D" id="3.30.1330.40">
    <property type="entry name" value="RutC-like"/>
    <property type="match status" value="1"/>
</dbReference>
<protein>
    <submittedName>
        <fullName evidence="2">Uncharacterized protein</fullName>
    </submittedName>
</protein>
<organism evidence="2 3">
    <name type="scientific">Magnusiomyces paraingens</name>
    <dbReference type="NCBI Taxonomy" id="2606893"/>
    <lineage>
        <taxon>Eukaryota</taxon>
        <taxon>Fungi</taxon>
        <taxon>Dikarya</taxon>
        <taxon>Ascomycota</taxon>
        <taxon>Saccharomycotina</taxon>
        <taxon>Dipodascomycetes</taxon>
        <taxon>Dipodascales</taxon>
        <taxon>Dipodascaceae</taxon>
        <taxon>Magnusiomyces</taxon>
    </lineage>
</organism>
<dbReference type="SUPFAM" id="SSF55298">
    <property type="entry name" value="YjgF-like"/>
    <property type="match status" value="1"/>
</dbReference>